<dbReference type="Proteomes" id="UP000663722">
    <property type="component" value="Chromosome"/>
</dbReference>
<reference evidence="1" key="1">
    <citation type="journal article" date="2021" name="Microb. Physiol.">
        <title>Proteogenomic Insights into the Physiology of Marine, Sulfate-Reducing, Filamentous Desulfonema limicola and Desulfonema magnum.</title>
        <authorList>
            <person name="Schnaars V."/>
            <person name="Wohlbrand L."/>
            <person name="Scheve S."/>
            <person name="Hinrichs C."/>
            <person name="Reinhardt R."/>
            <person name="Rabus R."/>
        </authorList>
    </citation>
    <scope>NUCLEOTIDE SEQUENCE</scope>
    <source>
        <strain evidence="1">4be13</strain>
    </source>
</reference>
<accession>A0A975GPQ7</accession>
<gene>
    <name evidence="1" type="ORF">dnm_053110</name>
</gene>
<dbReference type="EMBL" id="CP061800">
    <property type="protein sequence ID" value="QTA89261.1"/>
    <property type="molecule type" value="Genomic_DNA"/>
</dbReference>
<keyword evidence="2" id="KW-1185">Reference proteome</keyword>
<evidence type="ECO:0000313" key="1">
    <source>
        <dbReference type="EMBL" id="QTA89261.1"/>
    </source>
</evidence>
<protein>
    <submittedName>
        <fullName evidence="1">Uncharacterized protein</fullName>
    </submittedName>
</protein>
<dbReference type="KEGG" id="dmm:dnm_053110"/>
<dbReference type="AlphaFoldDB" id="A0A975GPQ7"/>
<name>A0A975GPQ7_9BACT</name>
<organism evidence="1 2">
    <name type="scientific">Desulfonema magnum</name>
    <dbReference type="NCBI Taxonomy" id="45655"/>
    <lineage>
        <taxon>Bacteria</taxon>
        <taxon>Pseudomonadati</taxon>
        <taxon>Thermodesulfobacteriota</taxon>
        <taxon>Desulfobacteria</taxon>
        <taxon>Desulfobacterales</taxon>
        <taxon>Desulfococcaceae</taxon>
        <taxon>Desulfonema</taxon>
    </lineage>
</organism>
<sequence>MVNPVPDGKNVEIEFQSPPFPGLWSTFWCCGWNRNWVSIPSISGSLVNR</sequence>
<evidence type="ECO:0000313" key="2">
    <source>
        <dbReference type="Proteomes" id="UP000663722"/>
    </source>
</evidence>
<proteinExistence type="predicted"/>